<proteinExistence type="predicted"/>
<keyword evidence="2" id="KW-1185">Reference proteome</keyword>
<name>A0ABX7M2W7_9RHOO</name>
<protein>
    <submittedName>
        <fullName evidence="1">Uncharacterized protein</fullName>
    </submittedName>
</protein>
<sequence>MAIEVSQSQSSAAERPATENFVGAPGAYPIADQYKLVRGPADRLNSALRYDLRVVRKRQVGRGNSTTGDPHCCRELGAQVRSAGITAFAPQYDGHSVAGWFAPGETQCAFKAKGNSTSADLSSNTRRGVGEHLGLIRRDPYTPQRNV</sequence>
<dbReference type="EMBL" id="CP071060">
    <property type="protein sequence ID" value="QSI75118.1"/>
    <property type="molecule type" value="Genomic_DNA"/>
</dbReference>
<organism evidence="1 2">
    <name type="scientific">Niveibacterium microcysteis</name>
    <dbReference type="NCBI Taxonomy" id="2811415"/>
    <lineage>
        <taxon>Bacteria</taxon>
        <taxon>Pseudomonadati</taxon>
        <taxon>Pseudomonadota</taxon>
        <taxon>Betaproteobacteria</taxon>
        <taxon>Rhodocyclales</taxon>
        <taxon>Rhodocyclaceae</taxon>
        <taxon>Niveibacterium</taxon>
    </lineage>
</organism>
<accession>A0ABX7M2W7</accession>
<dbReference type="Proteomes" id="UP000663570">
    <property type="component" value="Chromosome"/>
</dbReference>
<evidence type="ECO:0000313" key="1">
    <source>
        <dbReference type="EMBL" id="QSI75118.1"/>
    </source>
</evidence>
<gene>
    <name evidence="1" type="ORF">JY500_11305</name>
</gene>
<dbReference type="RefSeq" id="WP_206252401.1">
    <property type="nucleotide sequence ID" value="NZ_CP071060.1"/>
</dbReference>
<reference evidence="1 2" key="1">
    <citation type="submission" date="2021-02" db="EMBL/GenBank/DDBJ databases">
        <title>Niveibacterium changnyeongensis HC41.</title>
        <authorList>
            <person name="Kang M."/>
        </authorList>
    </citation>
    <scope>NUCLEOTIDE SEQUENCE [LARGE SCALE GENOMIC DNA]</scope>
    <source>
        <strain evidence="1 2">HC41</strain>
    </source>
</reference>
<evidence type="ECO:0000313" key="2">
    <source>
        <dbReference type="Proteomes" id="UP000663570"/>
    </source>
</evidence>